<protein>
    <submittedName>
        <fullName evidence="1">Uncharacterized protein</fullName>
    </submittedName>
</protein>
<evidence type="ECO:0000313" key="1">
    <source>
        <dbReference type="EMBL" id="OGZ23643.1"/>
    </source>
</evidence>
<dbReference type="Proteomes" id="UP000176406">
    <property type="component" value="Unassembled WGS sequence"/>
</dbReference>
<gene>
    <name evidence="1" type="ORF">A3A08_02135</name>
</gene>
<name>A0A1G2ECT7_9BACT</name>
<reference evidence="1 2" key="1">
    <citation type="journal article" date="2016" name="Nat. Commun.">
        <title>Thousands of microbial genomes shed light on interconnected biogeochemical processes in an aquifer system.</title>
        <authorList>
            <person name="Anantharaman K."/>
            <person name="Brown C.T."/>
            <person name="Hug L.A."/>
            <person name="Sharon I."/>
            <person name="Castelle C.J."/>
            <person name="Probst A.J."/>
            <person name="Thomas B.C."/>
            <person name="Singh A."/>
            <person name="Wilkins M.J."/>
            <person name="Karaoz U."/>
            <person name="Brodie E.L."/>
            <person name="Williams K.H."/>
            <person name="Hubbard S.S."/>
            <person name="Banfield J.F."/>
        </authorList>
    </citation>
    <scope>NUCLEOTIDE SEQUENCE [LARGE SCALE GENOMIC DNA]</scope>
</reference>
<comment type="caution">
    <text evidence="1">The sequence shown here is derived from an EMBL/GenBank/DDBJ whole genome shotgun (WGS) entry which is preliminary data.</text>
</comment>
<dbReference type="AlphaFoldDB" id="A0A1G2ECT7"/>
<sequence length="107" mass="12170">MSIWDVIFRGWRKQTPKVQELVRNILAKAKEKASGLYCIWICRYCENGGYVEYGEDAEPQIVADRIIAVHQELKPGCEGNFLILDQRGIRSENSELFIAARIAAKVA</sequence>
<accession>A0A1G2ECT7</accession>
<organism evidence="1 2">
    <name type="scientific">Candidatus Nealsonbacteria bacterium RIFCSPLOWO2_01_FULL_41_9</name>
    <dbReference type="NCBI Taxonomy" id="1801671"/>
    <lineage>
        <taxon>Bacteria</taxon>
        <taxon>Candidatus Nealsoniibacteriota</taxon>
    </lineage>
</organism>
<dbReference type="EMBL" id="MHMG01000012">
    <property type="protein sequence ID" value="OGZ23643.1"/>
    <property type="molecule type" value="Genomic_DNA"/>
</dbReference>
<proteinExistence type="predicted"/>
<evidence type="ECO:0000313" key="2">
    <source>
        <dbReference type="Proteomes" id="UP000176406"/>
    </source>
</evidence>